<organism evidence="2 3">
    <name type="scientific">Catellatospora citrea</name>
    <dbReference type="NCBI Taxonomy" id="53366"/>
    <lineage>
        <taxon>Bacteria</taxon>
        <taxon>Bacillati</taxon>
        <taxon>Actinomycetota</taxon>
        <taxon>Actinomycetes</taxon>
        <taxon>Micromonosporales</taxon>
        <taxon>Micromonosporaceae</taxon>
        <taxon>Catellatospora</taxon>
    </lineage>
</organism>
<protein>
    <submittedName>
        <fullName evidence="2">Uncharacterized protein</fullName>
    </submittedName>
</protein>
<dbReference type="AlphaFoldDB" id="A0A8J3KQ37"/>
<dbReference type="Proteomes" id="UP000659904">
    <property type="component" value="Unassembled WGS sequence"/>
</dbReference>
<comment type="caution">
    <text evidence="2">The sequence shown here is derived from an EMBL/GenBank/DDBJ whole genome shotgun (WGS) entry which is preliminary data.</text>
</comment>
<feature type="region of interest" description="Disordered" evidence="1">
    <location>
        <begin position="82"/>
        <end position="112"/>
    </location>
</feature>
<keyword evidence="3" id="KW-1185">Reference proteome</keyword>
<sequence>MVPSGLDDSPSSGLMARNDPHGHVQQTHWRPRPLRSYREAMSRREDRIRRELGGFLHAYRRRKGCNGLDPNDRHYSRALEEEIKKMRPEDLDRLMRDDDDDQDQRPGRKPGE</sequence>
<evidence type="ECO:0000313" key="3">
    <source>
        <dbReference type="Proteomes" id="UP000659904"/>
    </source>
</evidence>
<reference evidence="2 3" key="1">
    <citation type="submission" date="2021-01" db="EMBL/GenBank/DDBJ databases">
        <title>Whole genome shotgun sequence of Catellatospora citrea NBRC 14495.</title>
        <authorList>
            <person name="Komaki H."/>
            <person name="Tamura T."/>
        </authorList>
    </citation>
    <scope>NUCLEOTIDE SEQUENCE [LARGE SCALE GENOMIC DNA]</scope>
    <source>
        <strain evidence="2 3">NBRC 14495</strain>
    </source>
</reference>
<accession>A0A8J3KQ37</accession>
<name>A0A8J3KQ37_9ACTN</name>
<evidence type="ECO:0000256" key="1">
    <source>
        <dbReference type="SAM" id="MobiDB-lite"/>
    </source>
</evidence>
<gene>
    <name evidence="2" type="ORF">Cci01nite_62240</name>
</gene>
<feature type="compositionally biased region" description="Basic and acidic residues" evidence="1">
    <location>
        <begin position="82"/>
        <end position="96"/>
    </location>
</feature>
<proteinExistence type="predicted"/>
<evidence type="ECO:0000313" key="2">
    <source>
        <dbReference type="EMBL" id="GIG01131.1"/>
    </source>
</evidence>
<dbReference type="EMBL" id="BONH01000035">
    <property type="protein sequence ID" value="GIG01131.1"/>
    <property type="molecule type" value="Genomic_DNA"/>
</dbReference>
<feature type="region of interest" description="Disordered" evidence="1">
    <location>
        <begin position="1"/>
        <end position="36"/>
    </location>
</feature>
<feature type="compositionally biased region" description="Basic and acidic residues" evidence="1">
    <location>
        <begin position="103"/>
        <end position="112"/>
    </location>
</feature>